<proteinExistence type="predicted"/>
<gene>
    <name evidence="3" type="ordered locus">Snas_4612</name>
</gene>
<dbReference type="GO" id="GO:0004527">
    <property type="term" value="F:exonuclease activity"/>
    <property type="evidence" value="ECO:0007669"/>
    <property type="project" value="UniProtKB-KW"/>
</dbReference>
<dbReference type="RefSeq" id="WP_013019826.1">
    <property type="nucleotide sequence ID" value="NC_013947.1"/>
</dbReference>
<feature type="domain" description="Endonuclease/exonuclease/phosphatase" evidence="2">
    <location>
        <begin position="39"/>
        <end position="259"/>
    </location>
</feature>
<keyword evidence="3" id="KW-0540">Nuclease</keyword>
<dbReference type="EMBL" id="CP001778">
    <property type="protein sequence ID" value="ADD44255.1"/>
    <property type="molecule type" value="Genomic_DNA"/>
</dbReference>
<accession>D3Q6L2</accession>
<dbReference type="AlphaFoldDB" id="D3Q6L2"/>
<dbReference type="InterPro" id="IPR051916">
    <property type="entry name" value="GPI-anchor_lipid_remodeler"/>
</dbReference>
<dbReference type="eggNOG" id="COG3568">
    <property type="taxonomic scope" value="Bacteria"/>
</dbReference>
<dbReference type="Pfam" id="PF03372">
    <property type="entry name" value="Exo_endo_phos"/>
    <property type="match status" value="1"/>
</dbReference>
<feature type="signal peptide" evidence="1">
    <location>
        <begin position="1"/>
        <end position="26"/>
    </location>
</feature>
<dbReference type="InterPro" id="IPR036691">
    <property type="entry name" value="Endo/exonu/phosph_ase_sf"/>
</dbReference>
<feature type="chain" id="PRO_5038891998" evidence="1">
    <location>
        <begin position="27"/>
        <end position="268"/>
    </location>
</feature>
<dbReference type="Gene3D" id="3.60.10.10">
    <property type="entry name" value="Endonuclease/exonuclease/phosphatase"/>
    <property type="match status" value="1"/>
</dbReference>
<evidence type="ECO:0000259" key="2">
    <source>
        <dbReference type="Pfam" id="PF03372"/>
    </source>
</evidence>
<dbReference type="HOGENOM" id="CLU_060500_4_2_11"/>
<dbReference type="GO" id="GO:0006506">
    <property type="term" value="P:GPI anchor biosynthetic process"/>
    <property type="evidence" value="ECO:0007669"/>
    <property type="project" value="TreeGrafter"/>
</dbReference>
<dbReference type="KEGG" id="sna:Snas_4612"/>
<evidence type="ECO:0000256" key="1">
    <source>
        <dbReference type="SAM" id="SignalP"/>
    </source>
</evidence>
<dbReference type="InterPro" id="IPR005135">
    <property type="entry name" value="Endo/exonuclease/phosphatase"/>
</dbReference>
<reference evidence="3 4" key="1">
    <citation type="journal article" date="2009" name="Stand. Genomic Sci.">
        <title>Complete genome sequence of Stackebrandtia nassauensis type strain (LLR-40K-21).</title>
        <authorList>
            <person name="Munk C."/>
            <person name="Lapidus A."/>
            <person name="Copeland A."/>
            <person name="Jando M."/>
            <person name="Mayilraj S."/>
            <person name="Glavina Del Rio T."/>
            <person name="Nolan M."/>
            <person name="Chen F."/>
            <person name="Lucas S."/>
            <person name="Tice H."/>
            <person name="Cheng J.F."/>
            <person name="Han C."/>
            <person name="Detter J.C."/>
            <person name="Bruce D."/>
            <person name="Goodwin L."/>
            <person name="Chain P."/>
            <person name="Pitluck S."/>
            <person name="Goker M."/>
            <person name="Ovchinikova G."/>
            <person name="Pati A."/>
            <person name="Ivanova N."/>
            <person name="Mavromatis K."/>
            <person name="Chen A."/>
            <person name="Palaniappan K."/>
            <person name="Land M."/>
            <person name="Hauser L."/>
            <person name="Chang Y.J."/>
            <person name="Jeffries C.D."/>
            <person name="Bristow J."/>
            <person name="Eisen J.A."/>
            <person name="Markowitz V."/>
            <person name="Hugenholtz P."/>
            <person name="Kyrpides N.C."/>
            <person name="Klenk H.P."/>
        </authorList>
    </citation>
    <scope>NUCLEOTIDE SEQUENCE [LARGE SCALE GENOMIC DNA]</scope>
    <source>
        <strain evidence="4">DSM 44728 / CIP 108903 / NRRL B-16338 / NBRC 102104 / LLR-40K-21</strain>
    </source>
</reference>
<evidence type="ECO:0000313" key="3">
    <source>
        <dbReference type="EMBL" id="ADD44255.1"/>
    </source>
</evidence>
<keyword evidence="3" id="KW-0269">Exonuclease</keyword>
<dbReference type="PANTHER" id="PTHR14859">
    <property type="entry name" value="CALCOFLUOR WHITE HYPERSENSITIVE PROTEIN PRECURSOR"/>
    <property type="match status" value="1"/>
</dbReference>
<evidence type="ECO:0000313" key="4">
    <source>
        <dbReference type="Proteomes" id="UP000000844"/>
    </source>
</evidence>
<protein>
    <submittedName>
        <fullName evidence="3">Endonuclease/exonuclease/phosphatase</fullName>
    </submittedName>
</protein>
<name>D3Q6L2_STANL</name>
<sequence length="268" mass="28342">MRIRYLVATPILSLAAIVALTGPVVATPQEAKSVVRVLNYNIQAGRGAGEDPNVDPPNIPRTAAAIREHDPDIVTLQEVHQPDTSGADQVAQLAAELDMNAYFGPADGNGSGGQAGNAILTKLPIVERVNRRLPDDPDTNNVKRALAGAKLDLGGGAFIRVFTTHLSPGLSDAVVAEREAQGRWALDYLSHSGPLLFTGDFNERPENRIHAWALADGFADTGGEVAPDPTHGDARIDFVYARGVTATAGLVPDTDASDHRPVVIDLEV</sequence>
<dbReference type="GO" id="GO:0016020">
    <property type="term" value="C:membrane"/>
    <property type="evidence" value="ECO:0007669"/>
    <property type="project" value="GOC"/>
</dbReference>
<dbReference type="PANTHER" id="PTHR14859:SF15">
    <property type="entry name" value="ENDONUCLEASE_EXONUCLEASE_PHOSPHATASE DOMAIN-CONTAINING PROTEIN"/>
    <property type="match status" value="1"/>
</dbReference>
<keyword evidence="3" id="KW-0378">Hydrolase</keyword>
<keyword evidence="3" id="KW-0255">Endonuclease</keyword>
<dbReference type="STRING" id="446470.Snas_4612"/>
<dbReference type="Proteomes" id="UP000000844">
    <property type="component" value="Chromosome"/>
</dbReference>
<keyword evidence="4" id="KW-1185">Reference proteome</keyword>
<keyword evidence="1" id="KW-0732">Signal</keyword>
<organism evidence="3 4">
    <name type="scientific">Stackebrandtia nassauensis (strain DSM 44728 / CIP 108903 / NRRL B-16338 / NBRC 102104 / LLR-40K-21)</name>
    <dbReference type="NCBI Taxonomy" id="446470"/>
    <lineage>
        <taxon>Bacteria</taxon>
        <taxon>Bacillati</taxon>
        <taxon>Actinomycetota</taxon>
        <taxon>Actinomycetes</taxon>
        <taxon>Glycomycetales</taxon>
        <taxon>Glycomycetaceae</taxon>
        <taxon>Stackebrandtia</taxon>
    </lineage>
</organism>
<dbReference type="SUPFAM" id="SSF56219">
    <property type="entry name" value="DNase I-like"/>
    <property type="match status" value="1"/>
</dbReference>
<dbReference type="GO" id="GO:0004519">
    <property type="term" value="F:endonuclease activity"/>
    <property type="evidence" value="ECO:0007669"/>
    <property type="project" value="UniProtKB-KW"/>
</dbReference>